<dbReference type="GO" id="GO:0009941">
    <property type="term" value="C:chloroplast envelope"/>
    <property type="evidence" value="ECO:0007669"/>
    <property type="project" value="TreeGrafter"/>
</dbReference>
<keyword evidence="3" id="KW-1185">Reference proteome</keyword>
<dbReference type="InterPro" id="IPR050194">
    <property type="entry name" value="Glycosyltransferase_grp1"/>
</dbReference>
<evidence type="ECO:0000256" key="1">
    <source>
        <dbReference type="SAM" id="MobiDB-lite"/>
    </source>
</evidence>
<organism evidence="2 3">
    <name type="scientific">Pisum sativum</name>
    <name type="common">Garden pea</name>
    <name type="synonym">Lathyrus oleraceus</name>
    <dbReference type="NCBI Taxonomy" id="3888"/>
    <lineage>
        <taxon>Eukaryota</taxon>
        <taxon>Viridiplantae</taxon>
        <taxon>Streptophyta</taxon>
        <taxon>Embryophyta</taxon>
        <taxon>Tracheophyta</taxon>
        <taxon>Spermatophyta</taxon>
        <taxon>Magnoliopsida</taxon>
        <taxon>eudicotyledons</taxon>
        <taxon>Gunneridae</taxon>
        <taxon>Pentapetalae</taxon>
        <taxon>rosids</taxon>
        <taxon>fabids</taxon>
        <taxon>Fabales</taxon>
        <taxon>Fabaceae</taxon>
        <taxon>Papilionoideae</taxon>
        <taxon>50 kb inversion clade</taxon>
        <taxon>NPAAA clade</taxon>
        <taxon>Hologalegina</taxon>
        <taxon>IRL clade</taxon>
        <taxon>Fabeae</taxon>
        <taxon>Lathyrus</taxon>
    </lineage>
</organism>
<dbReference type="GO" id="GO:0009247">
    <property type="term" value="P:glycolipid biosynthetic process"/>
    <property type="evidence" value="ECO:0007669"/>
    <property type="project" value="TreeGrafter"/>
</dbReference>
<name>A0A9D4Y303_PEA</name>
<dbReference type="PANTHER" id="PTHR45947:SF16">
    <property type="entry name" value="GROUP 1 FAMILY GLYCOSYLTRANSFERASE"/>
    <property type="match status" value="1"/>
</dbReference>
<dbReference type="EMBL" id="JAMSHJ010000003">
    <property type="protein sequence ID" value="KAI5429600.1"/>
    <property type="molecule type" value="Genomic_DNA"/>
</dbReference>
<dbReference type="AlphaFoldDB" id="A0A9D4Y303"/>
<sequence>MNTTALSINPSLPSSSSSSSHPSVTSLRFQRFSSLGPKPITLSCRKTQFCYFQGLKTVKGRKSLVLEATNMDKTEVDSHDEEDKEEGSSSTLVDSENQRNSKPRRIALFVEPSPFAYVSGYKNRFQNFIKCLREMGDEVMVVTTHKGVPQEFYGAKLIGSWRFCFSFLTHIS</sequence>
<reference evidence="2 3" key="1">
    <citation type="journal article" date="2022" name="Nat. Genet.">
        <title>Improved pea reference genome and pan-genome highlight genomic features and evolutionary characteristics.</title>
        <authorList>
            <person name="Yang T."/>
            <person name="Liu R."/>
            <person name="Luo Y."/>
            <person name="Hu S."/>
            <person name="Wang D."/>
            <person name="Wang C."/>
            <person name="Pandey M.K."/>
            <person name="Ge S."/>
            <person name="Xu Q."/>
            <person name="Li N."/>
            <person name="Li G."/>
            <person name="Huang Y."/>
            <person name="Saxena R.K."/>
            <person name="Ji Y."/>
            <person name="Li M."/>
            <person name="Yan X."/>
            <person name="He Y."/>
            <person name="Liu Y."/>
            <person name="Wang X."/>
            <person name="Xiang C."/>
            <person name="Varshney R.K."/>
            <person name="Ding H."/>
            <person name="Gao S."/>
            <person name="Zong X."/>
        </authorList>
    </citation>
    <scope>NUCLEOTIDE SEQUENCE [LARGE SCALE GENOMIC DNA]</scope>
    <source>
        <strain evidence="2 3">cv. Zhongwan 6</strain>
    </source>
</reference>
<evidence type="ECO:0000313" key="3">
    <source>
        <dbReference type="Proteomes" id="UP001058974"/>
    </source>
</evidence>
<evidence type="ECO:0000313" key="2">
    <source>
        <dbReference type="EMBL" id="KAI5429600.1"/>
    </source>
</evidence>
<dbReference type="PANTHER" id="PTHR45947">
    <property type="entry name" value="SULFOQUINOVOSYL TRANSFERASE SQD2"/>
    <property type="match status" value="1"/>
</dbReference>
<dbReference type="GO" id="GO:0046510">
    <property type="term" value="F:UDP-sulfoquinovose:DAG sulfoquinovosyltransferase activity"/>
    <property type="evidence" value="ECO:0007669"/>
    <property type="project" value="TreeGrafter"/>
</dbReference>
<gene>
    <name evidence="2" type="ORF">KIW84_034248</name>
</gene>
<dbReference type="GO" id="GO:0016020">
    <property type="term" value="C:membrane"/>
    <property type="evidence" value="ECO:0007669"/>
    <property type="project" value="GOC"/>
</dbReference>
<proteinExistence type="predicted"/>
<feature type="region of interest" description="Disordered" evidence="1">
    <location>
        <begin position="1"/>
        <end position="23"/>
    </location>
</feature>
<accession>A0A9D4Y303</accession>
<feature type="compositionally biased region" description="Polar residues" evidence="1">
    <location>
        <begin position="88"/>
        <end position="99"/>
    </location>
</feature>
<dbReference type="Gramene" id="Psat03G0424800-T5">
    <property type="protein sequence ID" value="KAI5429600.1"/>
    <property type="gene ID" value="KIW84_034248"/>
</dbReference>
<keyword evidence="2" id="KW-0808">Transferase</keyword>
<comment type="caution">
    <text evidence="2">The sequence shown here is derived from an EMBL/GenBank/DDBJ whole genome shotgun (WGS) entry which is preliminary data.</text>
</comment>
<protein>
    <submittedName>
        <fullName evidence="2">Variant 5, Sulfoquinovosyl transferase sqd2</fullName>
    </submittedName>
</protein>
<dbReference type="GO" id="GO:0046506">
    <property type="term" value="P:sulfolipid biosynthetic process"/>
    <property type="evidence" value="ECO:0007669"/>
    <property type="project" value="TreeGrafter"/>
</dbReference>
<feature type="region of interest" description="Disordered" evidence="1">
    <location>
        <begin position="73"/>
        <end position="99"/>
    </location>
</feature>
<dbReference type="Proteomes" id="UP001058974">
    <property type="component" value="Chromosome 3"/>
</dbReference>